<proteinExistence type="inferred from homology"/>
<comment type="domain">
    <text evidence="8">ValRS has two distinct active sites: one for aminoacylation and one for editing. The misactivated threonine is translocated from the active site to the editing site.</text>
</comment>
<evidence type="ECO:0000313" key="13">
    <source>
        <dbReference type="Proteomes" id="UP001320209"/>
    </source>
</evidence>
<dbReference type="PROSITE" id="PS00178">
    <property type="entry name" value="AA_TRNA_LIGASE_I"/>
    <property type="match status" value="1"/>
</dbReference>
<dbReference type="InterPro" id="IPR013155">
    <property type="entry name" value="M/V/L/I-tRNA-synth_anticd-bd"/>
</dbReference>
<evidence type="ECO:0000256" key="4">
    <source>
        <dbReference type="ARBA" id="ARBA00022840"/>
    </source>
</evidence>
<dbReference type="InterPro" id="IPR019499">
    <property type="entry name" value="Val-tRNA_synth_tRNA-bd"/>
</dbReference>
<dbReference type="InterPro" id="IPR001412">
    <property type="entry name" value="aa-tRNA-synth_I_CS"/>
</dbReference>
<sequence length="916" mass="106469">MTAEMPYPFRDFEEKWRKIFENGGREPFKNRRKKFCITMPPPNVTGRLHLGHIMSSTEQDIVIRFKSMCGYDAMWIPGLDHAGIATQMMVEKELQKNGTSRKHLGREKFLEKVWEWKEKYGGFIIEQMKRMGFLADWSSLKFTMDSDINKAVTKSFIELYKRGYLYRDLRLVNWDPALQTALSDLEIVSKEEPGTFWYIRYFINNTHQHIDVATTRPETIFADTAIAVHPDDIRYSDFVGKMAEVPLIGRKIPIVSDQAISMNKGTGAVKITPAHDYTDFDIAKRHSLPFIDIFDDEAKINRSAPEWLFGLDQQTARAKTLEALKDSGHLVQEENISIPIPRSERSGAVIEPRLTHQWFIDTKAMANKAMASVKNKEVTILQPEQERKFFEWMENIRPWCVSRQLWWGHRIPAWFAEDKENGKEFGSANIGKEDSRYAEKNFFIAETEEEAKNQAKEFFGKDVVLRQDEDVLDTWFSSGLWPFSVLGWPENSLEMKDYYPNDVLFTGHDILFFWVSRMMMFGCELTGKAPFSKVYLHPLIRDEYGKKMSKTKGNVIDPIELADEYGADALRLSMMMIATPSLYVRFGQRNVEQAKSFITKIWNVGKFCSAYKISLNEFALATQRSTEHPKWPINSWILIETKKAADLMREMLENYKFHDASHYICQFTRNIFCDWYIEFAKHAISCEDEQTAIETKRTLAACFSDILKMLHPIIPFVTEELHSSLCNVDKKHQEPSPLFKQEWPSSYKDTDNESDSINVYRLMEIVKSIRNLRHTFSIQFSTPLCVCIANLKEESCVKFFKNHYEMIKKLVKLSSFTCSEKRESSGKDFVGARIPTKFCIIYVNLDGIVDFNEERNRLNNSIQKTRTEIASIEKKLEDREFLDNAPEDVVENMRSRLIDKTDVAQKLQEALSAISL</sequence>
<dbReference type="NCBIfam" id="NF004349">
    <property type="entry name" value="PRK05729.1"/>
    <property type="match status" value="1"/>
</dbReference>
<dbReference type="Gene3D" id="3.40.50.620">
    <property type="entry name" value="HUPs"/>
    <property type="match status" value="2"/>
</dbReference>
<keyword evidence="13" id="KW-1185">Reference proteome</keyword>
<dbReference type="PANTHER" id="PTHR11946:SF93">
    <property type="entry name" value="VALINE--TRNA LIGASE, CHLOROPLASTIC_MITOCHONDRIAL 2"/>
    <property type="match status" value="1"/>
</dbReference>
<comment type="function">
    <text evidence="8">Catalyzes the attachment of valine to tRNA(Val). As ValRS can inadvertently accommodate and process structurally similar amino acids such as threonine, to avoid such errors, it has a 'posttransfer' editing activity that hydrolyzes mischarged Thr-tRNA(Val) in a tRNA-dependent manner.</text>
</comment>
<evidence type="ECO:0000256" key="2">
    <source>
        <dbReference type="ARBA" id="ARBA00022598"/>
    </source>
</evidence>
<evidence type="ECO:0000313" key="12">
    <source>
        <dbReference type="EMBL" id="BDB96181.1"/>
    </source>
</evidence>
<dbReference type="Gene3D" id="3.90.740.10">
    <property type="entry name" value="Valyl/Leucyl/Isoleucyl-tRNA synthetase, editing domain"/>
    <property type="match status" value="2"/>
</dbReference>
<keyword evidence="2 8" id="KW-0436">Ligase</keyword>
<dbReference type="SUPFAM" id="SSF46589">
    <property type="entry name" value="tRNA-binding arm"/>
    <property type="match status" value="1"/>
</dbReference>
<gene>
    <name evidence="8 12" type="primary">valS</name>
    <name evidence="12" type="ORF">HYD_3140</name>
</gene>
<dbReference type="HAMAP" id="MF_02004">
    <property type="entry name" value="Val_tRNA_synth_type1"/>
    <property type="match status" value="1"/>
</dbReference>
<feature type="domain" description="Valyl-tRNA synthetase tRNA-binding arm" evidence="11">
    <location>
        <begin position="850"/>
        <end position="914"/>
    </location>
</feature>
<dbReference type="CDD" id="cd07962">
    <property type="entry name" value="Anticodon_Ia_Val"/>
    <property type="match status" value="1"/>
</dbReference>
<dbReference type="NCBIfam" id="TIGR00422">
    <property type="entry name" value="valS"/>
    <property type="match status" value="1"/>
</dbReference>
<feature type="short sequence motif" description="'HIGH' region" evidence="8">
    <location>
        <begin position="42"/>
        <end position="52"/>
    </location>
</feature>
<keyword evidence="4 8" id="KW-0067">ATP-binding</keyword>
<dbReference type="SUPFAM" id="SSF52374">
    <property type="entry name" value="Nucleotidylyl transferase"/>
    <property type="match status" value="1"/>
</dbReference>
<protein>
    <recommendedName>
        <fullName evidence="8">Valine--tRNA ligase</fullName>
        <ecNumber evidence="8">6.1.1.9</ecNumber>
    </recommendedName>
    <alternativeName>
        <fullName evidence="8">Valyl-tRNA synthetase</fullName>
        <shortName evidence="8">ValRS</shortName>
    </alternativeName>
</protein>
<keyword evidence="3 8" id="KW-0547">Nucleotide-binding</keyword>
<feature type="domain" description="Methionyl/Valyl/Leucyl/Isoleucyl-tRNA synthetase anticodon-binding" evidence="10">
    <location>
        <begin position="635"/>
        <end position="786"/>
    </location>
</feature>
<dbReference type="Pfam" id="PF08264">
    <property type="entry name" value="Anticodon_1"/>
    <property type="match status" value="1"/>
</dbReference>
<evidence type="ECO:0000259" key="10">
    <source>
        <dbReference type="Pfam" id="PF08264"/>
    </source>
</evidence>
<dbReference type="InterPro" id="IPR009080">
    <property type="entry name" value="tRNAsynth_Ia_anticodon-bd"/>
</dbReference>
<comment type="similarity">
    <text evidence="8">Belongs to the class-I aminoacyl-tRNA synthetase family. ValS type 1 subfamily.</text>
</comment>
<feature type="short sequence motif" description="'KMSKS' region" evidence="8">
    <location>
        <begin position="547"/>
        <end position="551"/>
    </location>
</feature>
<keyword evidence="6 8" id="KW-0030">Aminoacyl-tRNA synthetase</keyword>
<dbReference type="InterPro" id="IPR002303">
    <property type="entry name" value="Valyl-tRNA_ligase"/>
</dbReference>
<dbReference type="Pfam" id="PF10458">
    <property type="entry name" value="Val_tRNA-synt_C"/>
    <property type="match status" value="1"/>
</dbReference>
<dbReference type="InterPro" id="IPR037118">
    <property type="entry name" value="Val-tRNA_synth_C_sf"/>
</dbReference>
<evidence type="ECO:0000259" key="11">
    <source>
        <dbReference type="Pfam" id="PF10458"/>
    </source>
</evidence>
<name>A0ABM7V8R3_9PROT</name>
<comment type="subcellular location">
    <subcellularLocation>
        <location evidence="8">Cytoplasm</location>
    </subcellularLocation>
</comment>
<dbReference type="InterPro" id="IPR010978">
    <property type="entry name" value="tRNA-bd_arm"/>
</dbReference>
<dbReference type="CDD" id="cd00817">
    <property type="entry name" value="ValRS_core"/>
    <property type="match status" value="1"/>
</dbReference>
<evidence type="ECO:0000256" key="8">
    <source>
        <dbReference type="HAMAP-Rule" id="MF_02004"/>
    </source>
</evidence>
<dbReference type="SUPFAM" id="SSF47323">
    <property type="entry name" value="Anticodon-binding domain of a subclass of class I aminoacyl-tRNA synthetases"/>
    <property type="match status" value="1"/>
</dbReference>
<keyword evidence="8" id="KW-0175">Coiled coil</keyword>
<evidence type="ECO:0000256" key="7">
    <source>
        <dbReference type="ARBA" id="ARBA00047552"/>
    </source>
</evidence>
<feature type="coiled-coil region" evidence="8">
    <location>
        <begin position="848"/>
        <end position="875"/>
    </location>
</feature>
<organism evidence="12 13">
    <name type="scientific">Candidatus Hydrogenosomobacter endosymbioticus</name>
    <dbReference type="NCBI Taxonomy" id="2558174"/>
    <lineage>
        <taxon>Bacteria</taxon>
        <taxon>Pseudomonadati</taxon>
        <taxon>Pseudomonadota</taxon>
        <taxon>Alphaproteobacteria</taxon>
        <taxon>Holosporales</taxon>
        <taxon>Holosporaceae</taxon>
        <taxon>Candidatus Hydrogenosomobacter</taxon>
    </lineage>
</organism>
<dbReference type="InterPro" id="IPR009008">
    <property type="entry name" value="Val/Leu/Ile-tRNA-synth_edit"/>
</dbReference>
<dbReference type="Gene3D" id="1.10.287.380">
    <property type="entry name" value="Valyl-tRNA synthetase, C-terminal domain"/>
    <property type="match status" value="1"/>
</dbReference>
<dbReference type="GO" id="GO:0016874">
    <property type="term" value="F:ligase activity"/>
    <property type="evidence" value="ECO:0007669"/>
    <property type="project" value="UniProtKB-KW"/>
</dbReference>
<dbReference type="SUPFAM" id="SSF50677">
    <property type="entry name" value="ValRS/IleRS/LeuRS editing domain"/>
    <property type="match status" value="1"/>
</dbReference>
<keyword evidence="1 8" id="KW-0963">Cytoplasm</keyword>
<comment type="domain">
    <text evidence="8">The C-terminal coiled-coil domain is crucial for aminoacylation activity.</text>
</comment>
<evidence type="ECO:0000259" key="9">
    <source>
        <dbReference type="Pfam" id="PF00133"/>
    </source>
</evidence>
<keyword evidence="5 8" id="KW-0648">Protein biosynthesis</keyword>
<dbReference type="EMBL" id="AP025225">
    <property type="protein sequence ID" value="BDB96181.1"/>
    <property type="molecule type" value="Genomic_DNA"/>
</dbReference>
<feature type="binding site" evidence="8">
    <location>
        <position position="550"/>
    </location>
    <ligand>
        <name>ATP</name>
        <dbReference type="ChEBI" id="CHEBI:30616"/>
    </ligand>
</feature>
<dbReference type="PRINTS" id="PR00986">
    <property type="entry name" value="TRNASYNTHVAL"/>
</dbReference>
<dbReference type="InterPro" id="IPR014729">
    <property type="entry name" value="Rossmann-like_a/b/a_fold"/>
</dbReference>
<evidence type="ECO:0000256" key="3">
    <source>
        <dbReference type="ARBA" id="ARBA00022741"/>
    </source>
</evidence>
<evidence type="ECO:0000256" key="5">
    <source>
        <dbReference type="ARBA" id="ARBA00022917"/>
    </source>
</evidence>
<evidence type="ECO:0000256" key="1">
    <source>
        <dbReference type="ARBA" id="ARBA00022490"/>
    </source>
</evidence>
<accession>A0ABM7V8R3</accession>
<comment type="catalytic activity">
    <reaction evidence="7 8">
        <text>tRNA(Val) + L-valine + ATP = L-valyl-tRNA(Val) + AMP + diphosphate</text>
        <dbReference type="Rhea" id="RHEA:10704"/>
        <dbReference type="Rhea" id="RHEA-COMP:9672"/>
        <dbReference type="Rhea" id="RHEA-COMP:9708"/>
        <dbReference type="ChEBI" id="CHEBI:30616"/>
        <dbReference type="ChEBI" id="CHEBI:33019"/>
        <dbReference type="ChEBI" id="CHEBI:57762"/>
        <dbReference type="ChEBI" id="CHEBI:78442"/>
        <dbReference type="ChEBI" id="CHEBI:78537"/>
        <dbReference type="ChEBI" id="CHEBI:456215"/>
        <dbReference type="EC" id="6.1.1.9"/>
    </reaction>
</comment>
<comment type="subunit">
    <text evidence="8">Monomer.</text>
</comment>
<dbReference type="Proteomes" id="UP001320209">
    <property type="component" value="Chromosome"/>
</dbReference>
<dbReference type="PANTHER" id="PTHR11946">
    <property type="entry name" value="VALYL-TRNA SYNTHETASES"/>
    <property type="match status" value="1"/>
</dbReference>
<dbReference type="EC" id="6.1.1.9" evidence="8"/>
<reference evidence="12" key="1">
    <citation type="submission" date="2021-10" db="EMBL/GenBank/DDBJ databases">
        <title>Genome Sequence of The Candidatus Hydrogeosomobacter endosymbioticus, an Intracellular Bacterial Symbiont of the Anaerobic Ciliate GW7.</title>
        <authorList>
            <person name="Shiohama Y."/>
            <person name="Shinzato N."/>
        </authorList>
    </citation>
    <scope>NUCLEOTIDE SEQUENCE [LARGE SCALE GENOMIC DNA]</scope>
    <source>
        <strain evidence="12">200920</strain>
    </source>
</reference>
<evidence type="ECO:0000256" key="6">
    <source>
        <dbReference type="ARBA" id="ARBA00023146"/>
    </source>
</evidence>
<dbReference type="Gene3D" id="1.10.730.10">
    <property type="entry name" value="Isoleucyl-tRNA Synthetase, Domain 1"/>
    <property type="match status" value="1"/>
</dbReference>
<dbReference type="Pfam" id="PF00133">
    <property type="entry name" value="tRNA-synt_1"/>
    <property type="match status" value="1"/>
</dbReference>
<feature type="domain" description="Aminoacyl-tRNA synthetase class Ia" evidence="9">
    <location>
        <begin position="29"/>
        <end position="577"/>
    </location>
</feature>
<dbReference type="InterPro" id="IPR002300">
    <property type="entry name" value="aa-tRNA-synth_Ia"/>
</dbReference>
<dbReference type="InterPro" id="IPR033705">
    <property type="entry name" value="Anticodon_Ia_Val"/>
</dbReference>